<sequence>MNKPVLLFDGVCNLCNGSVQFIIKRDKKNVFLFASLQSEAGQERLKKFDLPVDDYESFVLVEGDKFYRRSTAALRTMKKLGGLWKLLYAFIIIPAPIRDFVYSIIARNRYKWFGRNDQCMIPTPELKAKFLD</sequence>
<dbReference type="RefSeq" id="WP_346750957.1">
    <property type="nucleotide sequence ID" value="NZ_JAUJEA010000002.1"/>
</dbReference>
<dbReference type="PANTHER" id="PTHR33639">
    <property type="entry name" value="THIOL-DISULFIDE OXIDOREDUCTASE DCC"/>
    <property type="match status" value="1"/>
</dbReference>
<accession>A0ABT8KLM3</accession>
<organism evidence="1 2">
    <name type="scientific">Splendidivirga corallicola</name>
    <dbReference type="NCBI Taxonomy" id="3051826"/>
    <lineage>
        <taxon>Bacteria</taxon>
        <taxon>Pseudomonadati</taxon>
        <taxon>Bacteroidota</taxon>
        <taxon>Cytophagia</taxon>
        <taxon>Cytophagales</taxon>
        <taxon>Splendidivirgaceae</taxon>
        <taxon>Splendidivirga</taxon>
    </lineage>
</organism>
<proteinExistence type="predicted"/>
<comment type="caution">
    <text evidence="1">The sequence shown here is derived from an EMBL/GenBank/DDBJ whole genome shotgun (WGS) entry which is preliminary data.</text>
</comment>
<dbReference type="InterPro" id="IPR052927">
    <property type="entry name" value="DCC_oxidoreductase"/>
</dbReference>
<reference evidence="1" key="1">
    <citation type="submission" date="2023-06" db="EMBL/GenBank/DDBJ databases">
        <title>Genomic of Parafulvivirga corallium.</title>
        <authorList>
            <person name="Wang G."/>
        </authorList>
    </citation>
    <scope>NUCLEOTIDE SEQUENCE</scope>
    <source>
        <strain evidence="1">BMA10</strain>
    </source>
</reference>
<dbReference type="PANTHER" id="PTHR33639:SF2">
    <property type="entry name" value="DUF393 DOMAIN-CONTAINING PROTEIN"/>
    <property type="match status" value="1"/>
</dbReference>
<dbReference type="EMBL" id="JAUJEA010000002">
    <property type="protein sequence ID" value="MDN5200927.1"/>
    <property type="molecule type" value="Genomic_DNA"/>
</dbReference>
<keyword evidence="2" id="KW-1185">Reference proteome</keyword>
<dbReference type="Proteomes" id="UP001172082">
    <property type="component" value="Unassembled WGS sequence"/>
</dbReference>
<gene>
    <name evidence="1" type="ORF">QQ008_06130</name>
</gene>
<dbReference type="InterPro" id="IPR007263">
    <property type="entry name" value="DCC1-like"/>
</dbReference>
<name>A0ABT8KLM3_9BACT</name>
<evidence type="ECO:0000313" key="2">
    <source>
        <dbReference type="Proteomes" id="UP001172082"/>
    </source>
</evidence>
<dbReference type="Pfam" id="PF04134">
    <property type="entry name" value="DCC1-like"/>
    <property type="match status" value="1"/>
</dbReference>
<evidence type="ECO:0000313" key="1">
    <source>
        <dbReference type="EMBL" id="MDN5200927.1"/>
    </source>
</evidence>
<protein>
    <submittedName>
        <fullName evidence="1">Thiol-disulfide oxidoreductase DCC family protein</fullName>
    </submittedName>
</protein>